<feature type="domain" description="UDP-3-O-[3-hydroxymyristoyl] glucosamine N-acyltransferase non-repeat region" evidence="8">
    <location>
        <begin position="22"/>
        <end position="89"/>
    </location>
</feature>
<keyword evidence="5 7" id="KW-0443">Lipid metabolism</keyword>
<evidence type="ECO:0000256" key="1">
    <source>
        <dbReference type="ARBA" id="ARBA00022516"/>
    </source>
</evidence>
<dbReference type="InterPro" id="IPR007691">
    <property type="entry name" value="LpxD"/>
</dbReference>
<dbReference type="PROSITE" id="PS00101">
    <property type="entry name" value="HEXAPEP_TRANSFERASES"/>
    <property type="match status" value="1"/>
</dbReference>
<feature type="active site" description="Proton acceptor" evidence="7">
    <location>
        <position position="242"/>
    </location>
</feature>
<dbReference type="EMBL" id="CP041253">
    <property type="protein sequence ID" value="QDH79471.1"/>
    <property type="molecule type" value="Genomic_DNA"/>
</dbReference>
<dbReference type="PANTHER" id="PTHR43378">
    <property type="entry name" value="UDP-3-O-ACYLGLUCOSAMINE N-ACYLTRANSFERASE"/>
    <property type="match status" value="1"/>
</dbReference>
<dbReference type="Gene3D" id="2.160.10.10">
    <property type="entry name" value="Hexapeptide repeat proteins"/>
    <property type="match status" value="1"/>
</dbReference>
<protein>
    <recommendedName>
        <fullName evidence="7">UDP-3-O-acylglucosamine N-acyltransferase</fullName>
        <ecNumber evidence="7">2.3.1.191</ecNumber>
    </recommendedName>
</protein>
<dbReference type="CDD" id="cd03352">
    <property type="entry name" value="LbH_LpxD"/>
    <property type="match status" value="1"/>
</dbReference>
<keyword evidence="2 7" id="KW-0441">Lipid A biosynthesis</keyword>
<accession>A0A514CI16</accession>
<keyword evidence="6 7" id="KW-0012">Acyltransferase</keyword>
<comment type="function">
    <text evidence="7">Catalyzes the N-acylation of UDP-3-O-acylglucosamine using 3-hydroxyacyl-ACP as the acyl donor. Is involved in the biosynthesis of lipid A, a phosphorylated glycolipid that anchors the lipopolysaccharide to the outer membrane of the cell.</text>
</comment>
<dbReference type="InterPro" id="IPR011004">
    <property type="entry name" value="Trimer_LpxA-like_sf"/>
</dbReference>
<dbReference type="InterPro" id="IPR018357">
    <property type="entry name" value="Hexapep_transf_CS"/>
</dbReference>
<dbReference type="NCBIfam" id="TIGR01853">
    <property type="entry name" value="lipid_A_lpxD"/>
    <property type="match status" value="1"/>
</dbReference>
<dbReference type="RefSeq" id="WP_141614715.1">
    <property type="nucleotide sequence ID" value="NZ_CP041253.1"/>
</dbReference>
<dbReference type="KEGG" id="echi:FKX85_10660"/>
<dbReference type="EC" id="2.3.1.191" evidence="7"/>
<dbReference type="HAMAP" id="MF_00523">
    <property type="entry name" value="LpxD"/>
    <property type="match status" value="1"/>
</dbReference>
<comment type="pathway">
    <text evidence="7">Bacterial outer membrane biogenesis; LPS lipid A biosynthesis.</text>
</comment>
<gene>
    <name evidence="7 9" type="primary">lpxD</name>
    <name evidence="9" type="ORF">FKX85_10660</name>
</gene>
<dbReference type="SUPFAM" id="SSF51161">
    <property type="entry name" value="Trimeric LpxA-like enzymes"/>
    <property type="match status" value="1"/>
</dbReference>
<evidence type="ECO:0000259" key="8">
    <source>
        <dbReference type="Pfam" id="PF04613"/>
    </source>
</evidence>
<dbReference type="NCBIfam" id="NF002060">
    <property type="entry name" value="PRK00892.1"/>
    <property type="match status" value="1"/>
</dbReference>
<name>A0A514CI16_9BACT</name>
<dbReference type="GO" id="GO:0016410">
    <property type="term" value="F:N-acyltransferase activity"/>
    <property type="evidence" value="ECO:0007669"/>
    <property type="project" value="InterPro"/>
</dbReference>
<dbReference type="InterPro" id="IPR001451">
    <property type="entry name" value="Hexapep"/>
</dbReference>
<organism evidence="9 10">
    <name type="scientific">Echinicola soli</name>
    <dbReference type="NCBI Taxonomy" id="2591634"/>
    <lineage>
        <taxon>Bacteria</taxon>
        <taxon>Pseudomonadati</taxon>
        <taxon>Bacteroidota</taxon>
        <taxon>Cytophagia</taxon>
        <taxon>Cytophagales</taxon>
        <taxon>Cyclobacteriaceae</taxon>
        <taxon>Echinicola</taxon>
    </lineage>
</organism>
<dbReference type="AlphaFoldDB" id="A0A514CI16"/>
<evidence type="ECO:0000256" key="5">
    <source>
        <dbReference type="ARBA" id="ARBA00023098"/>
    </source>
</evidence>
<comment type="subunit">
    <text evidence="7">Homotrimer.</text>
</comment>
<sequence>MEFTVSQVATLINGTVEGDGSRKVERIDKIQEGKKGGISFLSNMKYEPHIYNTEASAVIVSEDFSPSKPLRPTLIRVKDPYSGFTILLEAYAQLTKHNKTGVEEPSFMDKSSKMEDGGFRGAFSYIGKNCNIGKQVCIHTQAYIGDNVKIGDRSIIHPGAKIFNDTVIGNDCEIHPNVVIGADGFGFAPQEDKSYKNIPQLGNVILEDNVSIGAGSTIDCATMGSTIIKKGVKIDNLVQIAHNVIIGEHTVIAAQSGISGSTEIGKNCIIAGQAGIVGHLKIADNTIIGANTGISKSILQSGKTIFGYMGFEMKEFLKSYSIFKKLPSLQDRVKELEKKQ</sequence>
<dbReference type="PANTHER" id="PTHR43378:SF2">
    <property type="entry name" value="UDP-3-O-ACYLGLUCOSAMINE N-ACYLTRANSFERASE 1, MITOCHONDRIAL-RELATED"/>
    <property type="match status" value="1"/>
</dbReference>
<evidence type="ECO:0000313" key="9">
    <source>
        <dbReference type="EMBL" id="QDH79471.1"/>
    </source>
</evidence>
<dbReference type="Gene3D" id="3.40.1390.10">
    <property type="entry name" value="MurE/MurF, N-terminal domain"/>
    <property type="match status" value="1"/>
</dbReference>
<dbReference type="InterPro" id="IPR020573">
    <property type="entry name" value="UDP_GlcNAc_AcTrfase_non-rep"/>
</dbReference>
<evidence type="ECO:0000256" key="2">
    <source>
        <dbReference type="ARBA" id="ARBA00022556"/>
    </source>
</evidence>
<keyword evidence="3 7" id="KW-0808">Transferase</keyword>
<dbReference type="Proteomes" id="UP000316614">
    <property type="component" value="Chromosome"/>
</dbReference>
<dbReference type="Pfam" id="PF00132">
    <property type="entry name" value="Hexapep"/>
    <property type="match status" value="2"/>
</dbReference>
<comment type="similarity">
    <text evidence="7">Belongs to the transferase hexapeptide repeat family. LpxD subfamily.</text>
</comment>
<proteinExistence type="inferred from homology"/>
<evidence type="ECO:0000256" key="3">
    <source>
        <dbReference type="ARBA" id="ARBA00022679"/>
    </source>
</evidence>
<evidence type="ECO:0000256" key="6">
    <source>
        <dbReference type="ARBA" id="ARBA00023315"/>
    </source>
</evidence>
<evidence type="ECO:0000256" key="4">
    <source>
        <dbReference type="ARBA" id="ARBA00022737"/>
    </source>
</evidence>
<dbReference type="Pfam" id="PF04613">
    <property type="entry name" value="LpxD"/>
    <property type="match status" value="1"/>
</dbReference>
<dbReference type="GO" id="GO:0009245">
    <property type="term" value="P:lipid A biosynthetic process"/>
    <property type="evidence" value="ECO:0007669"/>
    <property type="project" value="UniProtKB-UniRule"/>
</dbReference>
<dbReference type="OrthoDB" id="9784739at2"/>
<comment type="catalytic activity">
    <reaction evidence="7">
        <text>a UDP-3-O-[(3R)-3-hydroxyacyl]-alpha-D-glucosamine + a (3R)-hydroxyacyl-[ACP] = a UDP-2-N,3-O-bis[(3R)-3-hydroxyacyl]-alpha-D-glucosamine + holo-[ACP] + H(+)</text>
        <dbReference type="Rhea" id="RHEA:53836"/>
        <dbReference type="Rhea" id="RHEA-COMP:9685"/>
        <dbReference type="Rhea" id="RHEA-COMP:9945"/>
        <dbReference type="ChEBI" id="CHEBI:15378"/>
        <dbReference type="ChEBI" id="CHEBI:64479"/>
        <dbReference type="ChEBI" id="CHEBI:78827"/>
        <dbReference type="ChEBI" id="CHEBI:137740"/>
        <dbReference type="ChEBI" id="CHEBI:137748"/>
        <dbReference type="EC" id="2.3.1.191"/>
    </reaction>
</comment>
<keyword evidence="10" id="KW-1185">Reference proteome</keyword>
<evidence type="ECO:0000256" key="7">
    <source>
        <dbReference type="HAMAP-Rule" id="MF_00523"/>
    </source>
</evidence>
<keyword evidence="1 7" id="KW-0444">Lipid biosynthesis</keyword>
<dbReference type="GO" id="GO:0016020">
    <property type="term" value="C:membrane"/>
    <property type="evidence" value="ECO:0007669"/>
    <property type="project" value="GOC"/>
</dbReference>
<dbReference type="UniPathway" id="UPA00973"/>
<keyword evidence="4 7" id="KW-0677">Repeat</keyword>
<dbReference type="GO" id="GO:0103118">
    <property type="term" value="F:UDP-3-O-[(3R)-3-hydroxyacyl]-glucosamine N-acyltransferase activity"/>
    <property type="evidence" value="ECO:0007669"/>
    <property type="project" value="UniProtKB-EC"/>
</dbReference>
<evidence type="ECO:0000313" key="10">
    <source>
        <dbReference type="Proteomes" id="UP000316614"/>
    </source>
</evidence>
<reference evidence="9 10" key="1">
    <citation type="submission" date="2019-06" db="EMBL/GenBank/DDBJ databases">
        <title>Echinicola alkalisoli sp. nov. isolated from saline soil.</title>
        <authorList>
            <person name="Sun J.-Q."/>
            <person name="Xu L."/>
        </authorList>
    </citation>
    <scope>NUCLEOTIDE SEQUENCE [LARGE SCALE GENOMIC DNA]</scope>
    <source>
        <strain evidence="9 10">LN3S3</strain>
    </source>
</reference>